<name>A0A2U1FMF9_9PORP</name>
<gene>
    <name evidence="1" type="ORF">C7382_10361</name>
</gene>
<dbReference type="GeneID" id="94550127"/>
<reference evidence="1 2" key="1">
    <citation type="submission" date="2018-04" db="EMBL/GenBank/DDBJ databases">
        <title>Genomic Encyclopedia of Type Strains, Phase IV (KMG-IV): sequencing the most valuable type-strain genomes for metagenomic binning, comparative biology and taxonomic classification.</title>
        <authorList>
            <person name="Goeker M."/>
        </authorList>
    </citation>
    <scope>NUCLEOTIDE SEQUENCE [LARGE SCALE GENOMIC DNA]</scope>
    <source>
        <strain evidence="1 2">DSM 28520</strain>
    </source>
</reference>
<accession>A0A2U1FMF9</accession>
<dbReference type="OrthoDB" id="1032503at2"/>
<sequence>MEAFRFYQDRKITCWERTHFDVTAETYEEALAIVQSWQGEDMMEWEDEKKVIIVNCITLHETSEPLSPKENNGRATIEVFEMSGKCIADNANPTKQ</sequence>
<dbReference type="EMBL" id="QEKY01000003">
    <property type="protein sequence ID" value="PVZ13368.1"/>
    <property type="molecule type" value="Genomic_DNA"/>
</dbReference>
<keyword evidence="2" id="KW-1185">Reference proteome</keyword>
<evidence type="ECO:0000313" key="1">
    <source>
        <dbReference type="EMBL" id="PVZ13368.1"/>
    </source>
</evidence>
<organism evidence="1 2">
    <name type="scientific">Porphyromonas loveana</name>
    <dbReference type="NCBI Taxonomy" id="1884669"/>
    <lineage>
        <taxon>Bacteria</taxon>
        <taxon>Pseudomonadati</taxon>
        <taxon>Bacteroidota</taxon>
        <taxon>Bacteroidia</taxon>
        <taxon>Bacteroidales</taxon>
        <taxon>Porphyromonadaceae</taxon>
        <taxon>Porphyromonas</taxon>
    </lineage>
</organism>
<protein>
    <submittedName>
        <fullName evidence="1">Uncharacterized protein</fullName>
    </submittedName>
</protein>
<dbReference type="RefSeq" id="WP_116678678.1">
    <property type="nucleotide sequence ID" value="NZ_QEKY01000003.1"/>
</dbReference>
<proteinExistence type="predicted"/>
<dbReference type="AlphaFoldDB" id="A0A2U1FMF9"/>
<evidence type="ECO:0000313" key="2">
    <source>
        <dbReference type="Proteomes" id="UP000245462"/>
    </source>
</evidence>
<dbReference type="Proteomes" id="UP000245462">
    <property type="component" value="Unassembled WGS sequence"/>
</dbReference>
<comment type="caution">
    <text evidence="1">The sequence shown here is derived from an EMBL/GenBank/DDBJ whole genome shotgun (WGS) entry which is preliminary data.</text>
</comment>